<keyword evidence="10" id="KW-1185">Reference proteome</keyword>
<feature type="transmembrane region" description="Helical" evidence="7">
    <location>
        <begin position="190"/>
        <end position="214"/>
    </location>
</feature>
<feature type="transmembrane region" description="Helical" evidence="7">
    <location>
        <begin position="226"/>
        <end position="244"/>
    </location>
</feature>
<evidence type="ECO:0000256" key="7">
    <source>
        <dbReference type="SAM" id="Phobius"/>
    </source>
</evidence>
<keyword evidence="4 7" id="KW-0812">Transmembrane</keyword>
<dbReference type="SUPFAM" id="SSF103473">
    <property type="entry name" value="MFS general substrate transporter"/>
    <property type="match status" value="1"/>
</dbReference>
<feature type="transmembrane region" description="Helical" evidence="7">
    <location>
        <begin position="90"/>
        <end position="113"/>
    </location>
</feature>
<evidence type="ECO:0000256" key="4">
    <source>
        <dbReference type="ARBA" id="ARBA00022692"/>
    </source>
</evidence>
<evidence type="ECO:0000256" key="5">
    <source>
        <dbReference type="ARBA" id="ARBA00022989"/>
    </source>
</evidence>
<dbReference type="PANTHER" id="PTHR23514:SF3">
    <property type="entry name" value="BYPASS OF STOP CODON PROTEIN 6"/>
    <property type="match status" value="1"/>
</dbReference>
<dbReference type="GO" id="GO:0016020">
    <property type="term" value="C:membrane"/>
    <property type="evidence" value="ECO:0007669"/>
    <property type="project" value="TreeGrafter"/>
</dbReference>
<keyword evidence="5 7" id="KW-1133">Transmembrane helix</keyword>
<feature type="transmembrane region" description="Helical" evidence="7">
    <location>
        <begin position="256"/>
        <end position="273"/>
    </location>
</feature>
<dbReference type="RefSeq" id="WP_184619498.1">
    <property type="nucleotide sequence ID" value="NZ_JACHEX010000003.1"/>
</dbReference>
<evidence type="ECO:0000256" key="2">
    <source>
        <dbReference type="ARBA" id="ARBA00008335"/>
    </source>
</evidence>
<name>A0A841GKF4_9BACT</name>
<accession>A0A841GKF4</accession>
<dbReference type="AlphaFoldDB" id="A0A841GKF4"/>
<feature type="transmembrane region" description="Helical" evidence="7">
    <location>
        <begin position="308"/>
        <end position="330"/>
    </location>
</feature>
<dbReference type="GO" id="GO:0022857">
    <property type="term" value="F:transmembrane transporter activity"/>
    <property type="evidence" value="ECO:0007669"/>
    <property type="project" value="InterPro"/>
</dbReference>
<dbReference type="GO" id="GO:0012505">
    <property type="term" value="C:endomembrane system"/>
    <property type="evidence" value="ECO:0007669"/>
    <property type="project" value="UniProtKB-SubCell"/>
</dbReference>
<evidence type="ECO:0000259" key="8">
    <source>
        <dbReference type="PROSITE" id="PS50850"/>
    </source>
</evidence>
<dbReference type="PROSITE" id="PS50850">
    <property type="entry name" value="MFS"/>
    <property type="match status" value="1"/>
</dbReference>
<evidence type="ECO:0000256" key="3">
    <source>
        <dbReference type="ARBA" id="ARBA00022448"/>
    </source>
</evidence>
<dbReference type="InterPro" id="IPR051788">
    <property type="entry name" value="MFS_Transporter"/>
</dbReference>
<proteinExistence type="inferred from homology"/>
<feature type="transmembrane region" description="Helical" evidence="7">
    <location>
        <begin position="279"/>
        <end position="296"/>
    </location>
</feature>
<dbReference type="Pfam" id="PF07690">
    <property type="entry name" value="MFS_1"/>
    <property type="match status" value="1"/>
</dbReference>
<feature type="transmembrane region" description="Helical" evidence="7">
    <location>
        <begin position="336"/>
        <end position="355"/>
    </location>
</feature>
<dbReference type="InterPro" id="IPR020846">
    <property type="entry name" value="MFS_dom"/>
</dbReference>
<sequence length="361" mass="41048">MLFIFLNIFLGALLANSIAPLMPTFQEKLNATVAFSSFIPVVNTAGTTIFSFIISFFINKLGLKRTYFIGYTFLLFSLLILSFFESLNFILIGVFLMGAGLSIIFTSSTTFLSHFKDPKFGVFHGFFGLGGILSPMFVSFFLKSRISYKYLYLVYLFLGVFLLVWNINMKFPDIKINENSFSKSKPYLKPLFYITVLSLFFYSASEISAITWASNLFLEFGFTKQQAALFLSIFWGVFTFSRFLMDFLLKFVNFRLYVLTITSLSFIFLSLLIVLKMPFLFYLFGLSMGAIFPLIQRNANIKLDKSEVGFLNGITYSATGIGSLLFISIMGYISKFSIRAMFVVPIIGLAVVFLLQKNLRD</sequence>
<dbReference type="Proteomes" id="UP000555828">
    <property type="component" value="Unassembled WGS sequence"/>
</dbReference>
<feature type="transmembrane region" description="Helical" evidence="7">
    <location>
        <begin position="148"/>
        <end position="169"/>
    </location>
</feature>
<evidence type="ECO:0000313" key="9">
    <source>
        <dbReference type="EMBL" id="MBB6062867.1"/>
    </source>
</evidence>
<evidence type="ECO:0000256" key="1">
    <source>
        <dbReference type="ARBA" id="ARBA00004127"/>
    </source>
</evidence>
<feature type="transmembrane region" description="Helical" evidence="7">
    <location>
        <begin position="33"/>
        <end position="59"/>
    </location>
</feature>
<gene>
    <name evidence="9" type="ORF">HNP65_001319</name>
</gene>
<organism evidence="9 10">
    <name type="scientific">Thermosipho japonicus</name>
    <dbReference type="NCBI Taxonomy" id="90323"/>
    <lineage>
        <taxon>Bacteria</taxon>
        <taxon>Thermotogati</taxon>
        <taxon>Thermotogota</taxon>
        <taxon>Thermotogae</taxon>
        <taxon>Thermotogales</taxon>
        <taxon>Fervidobacteriaceae</taxon>
        <taxon>Thermosipho</taxon>
    </lineage>
</organism>
<feature type="domain" description="Major facilitator superfamily (MFS) profile" evidence="8">
    <location>
        <begin position="1"/>
        <end position="360"/>
    </location>
</feature>
<dbReference type="PANTHER" id="PTHR23514">
    <property type="entry name" value="BYPASS OF STOP CODON PROTEIN 6"/>
    <property type="match status" value="1"/>
</dbReference>
<comment type="caution">
    <text evidence="9">The sequence shown here is derived from an EMBL/GenBank/DDBJ whole genome shotgun (WGS) entry which is preliminary data.</text>
</comment>
<protein>
    <submittedName>
        <fullName evidence="9">Fucose permease</fullName>
    </submittedName>
</protein>
<keyword evidence="6 7" id="KW-0472">Membrane</keyword>
<dbReference type="Gene3D" id="1.20.1250.20">
    <property type="entry name" value="MFS general substrate transporter like domains"/>
    <property type="match status" value="2"/>
</dbReference>
<feature type="transmembrane region" description="Helical" evidence="7">
    <location>
        <begin position="66"/>
        <end position="84"/>
    </location>
</feature>
<reference evidence="9 10" key="1">
    <citation type="submission" date="2020-08" db="EMBL/GenBank/DDBJ databases">
        <title>Genomic Encyclopedia of Type Strains, Phase IV (KMG-IV): sequencing the most valuable type-strain genomes for metagenomic binning, comparative biology and taxonomic classification.</title>
        <authorList>
            <person name="Goeker M."/>
        </authorList>
    </citation>
    <scope>NUCLEOTIDE SEQUENCE [LARGE SCALE GENOMIC DNA]</scope>
    <source>
        <strain evidence="9 10">DSM 13481</strain>
    </source>
</reference>
<dbReference type="InterPro" id="IPR036259">
    <property type="entry name" value="MFS_trans_sf"/>
</dbReference>
<feature type="transmembrane region" description="Helical" evidence="7">
    <location>
        <begin position="120"/>
        <end position="142"/>
    </location>
</feature>
<comment type="subcellular location">
    <subcellularLocation>
        <location evidence="1">Endomembrane system</location>
        <topology evidence="1">Multi-pass membrane protein</topology>
    </subcellularLocation>
</comment>
<dbReference type="InterPro" id="IPR011701">
    <property type="entry name" value="MFS"/>
</dbReference>
<dbReference type="EMBL" id="JACHEX010000003">
    <property type="protein sequence ID" value="MBB6062867.1"/>
    <property type="molecule type" value="Genomic_DNA"/>
</dbReference>
<comment type="similarity">
    <text evidence="2">Belongs to the major facilitator superfamily.</text>
</comment>
<evidence type="ECO:0000256" key="6">
    <source>
        <dbReference type="ARBA" id="ARBA00023136"/>
    </source>
</evidence>
<keyword evidence="3" id="KW-0813">Transport</keyword>
<evidence type="ECO:0000313" key="10">
    <source>
        <dbReference type="Proteomes" id="UP000555828"/>
    </source>
</evidence>